<feature type="transmembrane region" description="Helical" evidence="2">
    <location>
        <begin position="166"/>
        <end position="189"/>
    </location>
</feature>
<dbReference type="GeneID" id="37074569"/>
<feature type="transmembrane region" description="Helical" evidence="2">
    <location>
        <begin position="49"/>
        <end position="72"/>
    </location>
</feature>
<evidence type="ECO:0000313" key="3">
    <source>
        <dbReference type="EMBL" id="PYH46364.1"/>
    </source>
</evidence>
<dbReference type="OrthoDB" id="5428040at2759"/>
<evidence type="ECO:0000256" key="1">
    <source>
        <dbReference type="SAM" id="MobiDB-lite"/>
    </source>
</evidence>
<dbReference type="EMBL" id="KZ821228">
    <property type="protein sequence ID" value="PYH46364.1"/>
    <property type="molecule type" value="Genomic_DNA"/>
</dbReference>
<sequence length="566" mass="63081">MHINAYSDTRYHATRKAPKPPSAKPDIESQKEEPKTKPRSLCHRVDTTGVLTIFLGPPILLLAVTFLILFWWESLRALDGGDPEAYWFRIVNADWATRLVTICTTTIRAVMVFQAGLVTAMVAAITLETKGIPLLQAPLYSIMRAVKVAPSNLFTATDFQPHLPPFIYAIVLVEVLVTAASQFLSTIYLTDFADSAFVQGNNSTNVSVIDTNFDTASGWWSMPPAASWTFGELSESFKEGRNYHDTGHTFRAFLPFDEEMQRTKLHRYSGPLPIMDHRVLCATCVTNVATQSIAVGLNSSRDNTEPKITWDPLTQSFNTETTRRQLGASRNRENTTDRGVLALEPRSQWGASLKLKDTNDGTDDLSYFFLAMVAALPTLAIADDSISLSAGVLLSRVNAGFYSGNAHYIHVDMFQDTLNATASPAVAVQVLFARIYQMMYYEQLAKFKATAAASTAYSITSSIPSQWTGLMIGTGLIAVHMVIVTVVAIQFLRYTDYSIIGNYWQTVSQVASEETRTILKQADRMNDEEVKRWTKRQLRNVNIRRVLRHQRDGRITLGISATESKT</sequence>
<dbReference type="RefSeq" id="XP_025432346.1">
    <property type="nucleotide sequence ID" value="XM_025573341.1"/>
</dbReference>
<dbReference type="Proteomes" id="UP000248349">
    <property type="component" value="Unassembled WGS sequence"/>
</dbReference>
<protein>
    <submittedName>
        <fullName evidence="3">Uncharacterized protein</fullName>
    </submittedName>
</protein>
<keyword evidence="4" id="KW-1185">Reference proteome</keyword>
<name>A0A318ZJ35_9EURO</name>
<keyword evidence="2" id="KW-0472">Membrane</keyword>
<proteinExistence type="predicted"/>
<evidence type="ECO:0000313" key="4">
    <source>
        <dbReference type="Proteomes" id="UP000248349"/>
    </source>
</evidence>
<evidence type="ECO:0000256" key="2">
    <source>
        <dbReference type="SAM" id="Phobius"/>
    </source>
</evidence>
<organism evidence="3 4">
    <name type="scientific">Aspergillus saccharolyticus JOP 1030-1</name>
    <dbReference type="NCBI Taxonomy" id="1450539"/>
    <lineage>
        <taxon>Eukaryota</taxon>
        <taxon>Fungi</taxon>
        <taxon>Dikarya</taxon>
        <taxon>Ascomycota</taxon>
        <taxon>Pezizomycotina</taxon>
        <taxon>Eurotiomycetes</taxon>
        <taxon>Eurotiomycetidae</taxon>
        <taxon>Eurotiales</taxon>
        <taxon>Aspergillaceae</taxon>
        <taxon>Aspergillus</taxon>
        <taxon>Aspergillus subgen. Circumdati</taxon>
    </lineage>
</organism>
<accession>A0A318ZJ35</accession>
<feature type="transmembrane region" description="Helical" evidence="2">
    <location>
        <begin position="365"/>
        <end position="382"/>
    </location>
</feature>
<keyword evidence="2" id="KW-0812">Transmembrane</keyword>
<feature type="region of interest" description="Disordered" evidence="1">
    <location>
        <begin position="1"/>
        <end position="39"/>
    </location>
</feature>
<feature type="compositionally biased region" description="Basic and acidic residues" evidence="1">
    <location>
        <begin position="25"/>
        <end position="36"/>
    </location>
</feature>
<reference evidence="3 4" key="1">
    <citation type="submission" date="2016-12" db="EMBL/GenBank/DDBJ databases">
        <title>The genomes of Aspergillus section Nigri reveals drivers in fungal speciation.</title>
        <authorList>
            <consortium name="DOE Joint Genome Institute"/>
            <person name="Vesth T.C."/>
            <person name="Nybo J."/>
            <person name="Theobald S."/>
            <person name="Brandl J."/>
            <person name="Frisvad J.C."/>
            <person name="Nielsen K.F."/>
            <person name="Lyhne E.K."/>
            <person name="Kogle M.E."/>
            <person name="Kuo A."/>
            <person name="Riley R."/>
            <person name="Clum A."/>
            <person name="Nolan M."/>
            <person name="Lipzen A."/>
            <person name="Salamov A."/>
            <person name="Henrissat B."/>
            <person name="Wiebenga A."/>
            <person name="De Vries R.P."/>
            <person name="Grigoriev I.V."/>
            <person name="Mortensen U.H."/>
            <person name="Andersen M.R."/>
            <person name="Baker S.E."/>
        </authorList>
    </citation>
    <scope>NUCLEOTIDE SEQUENCE [LARGE SCALE GENOMIC DNA]</scope>
    <source>
        <strain evidence="3 4">JOP 1030-1</strain>
    </source>
</reference>
<dbReference type="AlphaFoldDB" id="A0A318ZJ35"/>
<feature type="transmembrane region" description="Helical" evidence="2">
    <location>
        <begin position="470"/>
        <end position="492"/>
    </location>
</feature>
<gene>
    <name evidence="3" type="ORF">BP01DRAFT_338952</name>
</gene>
<keyword evidence="2" id="KW-1133">Transmembrane helix</keyword>